<dbReference type="AlphaFoldDB" id="A0A2A3EKR0"/>
<accession>A0A2A3EKR0</accession>
<dbReference type="PANTHER" id="PTHR39068:SF4">
    <property type="entry name" value="AGAP000382-PA"/>
    <property type="match status" value="1"/>
</dbReference>
<keyword evidence="2" id="KW-0677">Repeat</keyword>
<gene>
    <name evidence="3" type="ORF">APICC_02000</name>
</gene>
<protein>
    <submittedName>
        <fullName evidence="3">Cuticle protein LPCP-23</fullName>
    </submittedName>
</protein>
<evidence type="ECO:0000256" key="2">
    <source>
        <dbReference type="ARBA" id="ARBA00022737"/>
    </source>
</evidence>
<name>A0A2A3EKR0_APICC</name>
<evidence type="ECO:0000313" key="4">
    <source>
        <dbReference type="Proteomes" id="UP000242457"/>
    </source>
</evidence>
<proteinExistence type="predicted"/>
<dbReference type="STRING" id="94128.A0A2A3EKR0"/>
<dbReference type="EMBL" id="KZ288218">
    <property type="protein sequence ID" value="PBC32355.1"/>
    <property type="molecule type" value="Genomic_DNA"/>
</dbReference>
<keyword evidence="4" id="KW-1185">Reference proteome</keyword>
<dbReference type="Proteomes" id="UP000242457">
    <property type="component" value="Unassembled WGS sequence"/>
</dbReference>
<dbReference type="InterPro" id="IPR022727">
    <property type="entry name" value="Cuticle_C1"/>
</dbReference>
<reference evidence="3 4" key="1">
    <citation type="submission" date="2014-07" db="EMBL/GenBank/DDBJ databases">
        <title>Genomic and transcriptomic analysis on Apis cerana provide comprehensive insights into honey bee biology.</title>
        <authorList>
            <person name="Diao Q."/>
            <person name="Sun L."/>
            <person name="Zheng H."/>
            <person name="Zheng H."/>
            <person name="Xu S."/>
            <person name="Wang S."/>
            <person name="Zeng Z."/>
            <person name="Hu F."/>
            <person name="Su S."/>
            <person name="Wu J."/>
        </authorList>
    </citation>
    <scope>NUCLEOTIDE SEQUENCE [LARGE SCALE GENOMIC DNA]</scope>
    <source>
        <tissue evidence="3">Pupae without intestine</tissue>
    </source>
</reference>
<evidence type="ECO:0000256" key="1">
    <source>
        <dbReference type="ARBA" id="ARBA00022460"/>
    </source>
</evidence>
<organism evidence="3 4">
    <name type="scientific">Apis cerana cerana</name>
    <name type="common">Oriental honeybee</name>
    <dbReference type="NCBI Taxonomy" id="94128"/>
    <lineage>
        <taxon>Eukaryota</taxon>
        <taxon>Metazoa</taxon>
        <taxon>Ecdysozoa</taxon>
        <taxon>Arthropoda</taxon>
        <taxon>Hexapoda</taxon>
        <taxon>Insecta</taxon>
        <taxon>Pterygota</taxon>
        <taxon>Neoptera</taxon>
        <taxon>Endopterygota</taxon>
        <taxon>Hymenoptera</taxon>
        <taxon>Apocrita</taxon>
        <taxon>Aculeata</taxon>
        <taxon>Apoidea</taxon>
        <taxon>Anthophila</taxon>
        <taxon>Apidae</taxon>
        <taxon>Apis</taxon>
    </lineage>
</organism>
<dbReference type="PANTHER" id="PTHR39068">
    <property type="entry name" value="LARVAL/PUPAL CUTICLE PROTEIN H1C-LIKE PROTEIN-RELATED"/>
    <property type="match status" value="1"/>
</dbReference>
<dbReference type="OrthoDB" id="6629390at2759"/>
<sequence>MQNNSKIKRPPKPTWGTEITMPSELNELNENDFSIVESQDVSDPTTSLLSPTEEYLHMTKRLIEKATFDSEHVYVKSAKPDIKKDSIEIIKPPIKREKRKERIKEEEYVSRESSISRRNTVITMEEEEPLFGLHIVKDTTFERPCDPEAIKINNIFSDFSLIDTGHDKCIKRRITQWIKDNRKEEQSTSDQTKKSLWKKFVVFATFLAIANATSYDIAASSGDHSSIGFSQESTQKGFAGQNVISSYTKSDDSAHSFVRVSSQSISNDALLNYDIAHTPLVKTAYSTPAYLAPTAAPLIAKTYAAPYSYSAPLLTKTYTASAPLITKTAVAAPAPLLHAAPASLLTRYAAPISTVAPAPLLHATSAEPLLHAAPASFLHAAPAAPLLAKSYGYAAQAPIIAKSALIAPAAGYAASITPAAPLLTKTYAAAPLAHQAQLITKAYGYEAAAPVVHTVFNGFGTSYAW</sequence>
<keyword evidence="1" id="KW-0193">Cuticle</keyword>
<dbReference type="Pfam" id="PF11018">
    <property type="entry name" value="Cuticle_3"/>
    <property type="match status" value="1"/>
</dbReference>
<dbReference type="GO" id="GO:0042302">
    <property type="term" value="F:structural constituent of cuticle"/>
    <property type="evidence" value="ECO:0007669"/>
    <property type="project" value="UniProtKB-KW"/>
</dbReference>
<evidence type="ECO:0000313" key="3">
    <source>
        <dbReference type="EMBL" id="PBC32355.1"/>
    </source>
</evidence>